<protein>
    <submittedName>
        <fullName evidence="2">Nucleotide-diphosphate-sugar epimerase</fullName>
    </submittedName>
</protein>
<dbReference type="Pfam" id="PF13460">
    <property type="entry name" value="NAD_binding_10"/>
    <property type="match status" value="1"/>
</dbReference>
<evidence type="ECO:0000313" key="3">
    <source>
        <dbReference type="Proteomes" id="UP000654345"/>
    </source>
</evidence>
<dbReference type="PANTHER" id="PTHR43162:SF1">
    <property type="entry name" value="PRESTALK A DIFFERENTIATION PROTEIN A"/>
    <property type="match status" value="1"/>
</dbReference>
<organism evidence="2 3">
    <name type="scientific">Ktedonobacter robiniae</name>
    <dbReference type="NCBI Taxonomy" id="2778365"/>
    <lineage>
        <taxon>Bacteria</taxon>
        <taxon>Bacillati</taxon>
        <taxon>Chloroflexota</taxon>
        <taxon>Ktedonobacteria</taxon>
        <taxon>Ktedonobacterales</taxon>
        <taxon>Ktedonobacteraceae</taxon>
        <taxon>Ktedonobacter</taxon>
    </lineage>
</organism>
<keyword evidence="3" id="KW-1185">Reference proteome</keyword>
<comment type="caution">
    <text evidence="2">The sequence shown here is derived from an EMBL/GenBank/DDBJ whole genome shotgun (WGS) entry which is preliminary data.</text>
</comment>
<dbReference type="SUPFAM" id="SSF51735">
    <property type="entry name" value="NAD(P)-binding Rossmann-fold domains"/>
    <property type="match status" value="1"/>
</dbReference>
<evidence type="ECO:0000259" key="1">
    <source>
        <dbReference type="Pfam" id="PF13460"/>
    </source>
</evidence>
<dbReference type="Gene3D" id="3.90.25.10">
    <property type="entry name" value="UDP-galactose 4-epimerase, domain 1"/>
    <property type="match status" value="1"/>
</dbReference>
<dbReference type="PANTHER" id="PTHR43162">
    <property type="match status" value="1"/>
</dbReference>
<dbReference type="EMBL" id="BNJG01000002">
    <property type="protein sequence ID" value="GHO56798.1"/>
    <property type="molecule type" value="Genomic_DNA"/>
</dbReference>
<dbReference type="InterPro" id="IPR036291">
    <property type="entry name" value="NAD(P)-bd_dom_sf"/>
</dbReference>
<feature type="domain" description="NAD(P)-binding" evidence="1">
    <location>
        <begin position="18"/>
        <end position="192"/>
    </location>
</feature>
<dbReference type="InterPro" id="IPR016040">
    <property type="entry name" value="NAD(P)-bd_dom"/>
</dbReference>
<evidence type="ECO:0000313" key="2">
    <source>
        <dbReference type="EMBL" id="GHO56798.1"/>
    </source>
</evidence>
<reference evidence="2 3" key="1">
    <citation type="journal article" date="2021" name="Int. J. Syst. Evol. Microbiol.">
        <title>Reticulibacter mediterranei gen. nov., sp. nov., within the new family Reticulibacteraceae fam. nov., and Ktedonospora formicarum gen. nov., sp. nov., Ktedonobacter robiniae sp. nov., Dictyobacter formicarum sp. nov. and Dictyobacter arantiisoli sp. nov., belonging to the class Ktedonobacteria.</title>
        <authorList>
            <person name="Yabe S."/>
            <person name="Zheng Y."/>
            <person name="Wang C.M."/>
            <person name="Sakai Y."/>
            <person name="Abe K."/>
            <person name="Yokota A."/>
            <person name="Donadio S."/>
            <person name="Cavaletti L."/>
            <person name="Monciardini P."/>
        </authorList>
    </citation>
    <scope>NUCLEOTIDE SEQUENCE [LARGE SCALE GENOMIC DNA]</scope>
    <source>
        <strain evidence="2 3">SOSP1-30</strain>
    </source>
</reference>
<accession>A0ABQ3UVT4</accession>
<gene>
    <name evidence="2" type="ORF">KSB_52730</name>
</gene>
<proteinExistence type="predicted"/>
<dbReference type="RefSeq" id="WP_201373258.1">
    <property type="nucleotide sequence ID" value="NZ_BNJG01000002.1"/>
</dbReference>
<dbReference type="Proteomes" id="UP000654345">
    <property type="component" value="Unassembled WGS sequence"/>
</dbReference>
<sequence length="292" mass="31665">MSINENGFSERKTILVTGATGNVGRYVVSQLLDMAVPVRAVVRNPGSVDLPDGVEIVRGDLAEPSTLGETLAGVGAVFLVWPGLPTSLAPAVLDELKKYAQRVVYLSSMSTREGRAQQAEPITDFHATIEKLIEGSGLNWTFLRISGLATNTLGWAQQTRSGDVVRWPYAAAARTLIHEKDVAAVAVQALTSDRHNGAKYILTGPQVLTQAEQVQAIGEAIGRPLRYEEISPEVIRPKMLTQLPPAMVDGMLNAWAGFVREPEPISSKVEEITGTPAHTYKEWAIDHARDFS</sequence>
<name>A0ABQ3UVT4_9CHLR</name>
<dbReference type="InterPro" id="IPR051604">
    <property type="entry name" value="Ergot_Alk_Oxidoreductase"/>
</dbReference>
<dbReference type="Gene3D" id="3.40.50.720">
    <property type="entry name" value="NAD(P)-binding Rossmann-like Domain"/>
    <property type="match status" value="1"/>
</dbReference>